<dbReference type="AlphaFoldDB" id="A0A7S2TUX4"/>
<name>A0A7S2TUX4_9EUKA</name>
<reference evidence="1" key="1">
    <citation type="submission" date="2021-01" db="EMBL/GenBank/DDBJ databases">
        <authorList>
            <person name="Corre E."/>
            <person name="Pelletier E."/>
            <person name="Niang G."/>
            <person name="Scheremetjew M."/>
            <person name="Finn R."/>
            <person name="Kale V."/>
            <person name="Holt S."/>
            <person name="Cochrane G."/>
            <person name="Meng A."/>
            <person name="Brown T."/>
            <person name="Cohen L."/>
        </authorList>
    </citation>
    <scope>NUCLEOTIDE SEQUENCE</scope>
    <source>
        <strain evidence="1">CCMP622</strain>
    </source>
</reference>
<evidence type="ECO:0000313" key="1">
    <source>
        <dbReference type="EMBL" id="CAD9770575.1"/>
    </source>
</evidence>
<organism evidence="1">
    <name type="scientific">Lotharella oceanica</name>
    <dbReference type="NCBI Taxonomy" id="641309"/>
    <lineage>
        <taxon>Eukaryota</taxon>
        <taxon>Sar</taxon>
        <taxon>Rhizaria</taxon>
        <taxon>Cercozoa</taxon>
        <taxon>Chlorarachniophyceae</taxon>
        <taxon>Lotharella</taxon>
    </lineage>
</organism>
<gene>
    <name evidence="1" type="ORF">LSP00402_LOCUS14561</name>
</gene>
<dbReference type="EMBL" id="HBHP01023426">
    <property type="protein sequence ID" value="CAD9770575.1"/>
    <property type="molecule type" value="Transcribed_RNA"/>
</dbReference>
<proteinExistence type="predicted"/>
<accession>A0A7S2TUX4</accession>
<sequence length="121" mass="13963">MATMILKARYPRTETIRMDEKTFSCEEKGAPMNDRFHQKYKLQIGGGEIPFTEPNGDRTRVKYSWENGKKKKLLFKSYGKHNTVGCRFLRGKEMHVKVCCSDENGRLTGGDMTCVYEKIAD</sequence>
<protein>
    <submittedName>
        <fullName evidence="1">Uncharacterized protein</fullName>
    </submittedName>
</protein>